<dbReference type="EMBL" id="JAHCLR010000014">
    <property type="protein sequence ID" value="MBS9533805.1"/>
    <property type="molecule type" value="Genomic_DNA"/>
</dbReference>
<comment type="caution">
    <text evidence="2">The sequence shown here is derived from an EMBL/GenBank/DDBJ whole genome shotgun (WGS) entry which is preliminary data.</text>
</comment>
<dbReference type="Proteomes" id="UP001519535">
    <property type="component" value="Unassembled WGS sequence"/>
</dbReference>
<keyword evidence="1" id="KW-0812">Transmembrane</keyword>
<dbReference type="RefSeq" id="WP_214092677.1">
    <property type="nucleotide sequence ID" value="NZ_JAHCLR010000014.1"/>
</dbReference>
<keyword evidence="1" id="KW-0472">Membrane</keyword>
<protein>
    <submittedName>
        <fullName evidence="2">Uncharacterized protein</fullName>
    </submittedName>
</protein>
<sequence length="287" mass="33264">MKESIVVTGQAASELANFDAALRNDRKALTPVVVETLPPPYYLLHPLDILRASLRMPELQRNDRFYGLVNAALVLAPPTVLITAGFWAAAVWSSAREIALLFAGAWLGFLFRRPYETWTNAVRSFVEEARNSPFKTPWAHLRHSYIRPFFSPVVECTDGRKYGSISPANWALLSWRVRRLERAWRRVFRDYEIRPVPPTAGPGFEPPSFPRCCTPSRRWYQRWERSRLFVRWNLMRSGCLLRRAGRLLTRTRVLLPAEVRATGQDLPAVYIAQYWTERGLPIRYFRG</sequence>
<keyword evidence="1" id="KW-1133">Transmembrane helix</keyword>
<evidence type="ECO:0000256" key="1">
    <source>
        <dbReference type="SAM" id="Phobius"/>
    </source>
</evidence>
<feature type="transmembrane region" description="Helical" evidence="1">
    <location>
        <begin position="98"/>
        <end position="115"/>
    </location>
</feature>
<accession>A0ABS5RHM6</accession>
<feature type="transmembrane region" description="Helical" evidence="1">
    <location>
        <begin position="65"/>
        <end position="92"/>
    </location>
</feature>
<evidence type="ECO:0000313" key="3">
    <source>
        <dbReference type="Proteomes" id="UP001519535"/>
    </source>
</evidence>
<name>A0ABS5RHM6_9MYCO</name>
<reference evidence="2 3" key="1">
    <citation type="submission" date="2021-05" db="EMBL/GenBank/DDBJ databases">
        <title>Mycobacterium acidophilum sp. nov., an extremely acid-tolerant member of the genus Mycobacterium.</title>
        <authorList>
            <person name="Xia J."/>
        </authorList>
    </citation>
    <scope>NUCLEOTIDE SEQUENCE [LARGE SCALE GENOMIC DNA]</scope>
    <source>
        <strain evidence="2 3">M1</strain>
    </source>
</reference>
<keyword evidence="3" id="KW-1185">Reference proteome</keyword>
<organism evidence="2 3">
    <name type="scientific">Mycolicibacter acidiphilus</name>
    <dbReference type="NCBI Taxonomy" id="2835306"/>
    <lineage>
        <taxon>Bacteria</taxon>
        <taxon>Bacillati</taxon>
        <taxon>Actinomycetota</taxon>
        <taxon>Actinomycetes</taxon>
        <taxon>Mycobacteriales</taxon>
        <taxon>Mycobacteriaceae</taxon>
        <taxon>Mycolicibacter</taxon>
    </lineage>
</organism>
<gene>
    <name evidence="2" type="ORF">KIH27_09435</name>
</gene>
<evidence type="ECO:0000313" key="2">
    <source>
        <dbReference type="EMBL" id="MBS9533805.1"/>
    </source>
</evidence>
<proteinExistence type="predicted"/>